<comment type="subunit">
    <text evidence="7">Monomer.</text>
</comment>
<evidence type="ECO:0000313" key="10">
    <source>
        <dbReference type="EMBL" id="BDB96394.1"/>
    </source>
</evidence>
<keyword evidence="3 7" id="KW-0378">Hydrolase</keyword>
<dbReference type="CDD" id="cd00462">
    <property type="entry name" value="PTH"/>
    <property type="match status" value="1"/>
</dbReference>
<feature type="site" description="Stabilizes the basic form of H active site to accept a proton" evidence="7">
    <location>
        <position position="91"/>
    </location>
</feature>
<dbReference type="PROSITE" id="PS01195">
    <property type="entry name" value="PEPT_TRNA_HYDROL_1"/>
    <property type="match status" value="1"/>
</dbReference>
<comment type="function">
    <text evidence="7">Catalyzes the release of premature peptidyl moieties from peptidyl-tRNA molecules trapped in stalled 50S ribosomal subunits, and thus maintains levels of free tRNAs and 50S ribosomes.</text>
</comment>
<comment type="function">
    <text evidence="7">Hydrolyzes ribosome-free peptidyl-tRNAs (with 1 or more amino acids incorporated), which drop off the ribosome during protein synthesis, or as a result of ribosome stalling.</text>
</comment>
<dbReference type="InterPro" id="IPR036416">
    <property type="entry name" value="Pept_tRNA_hydro_sf"/>
</dbReference>
<reference evidence="10" key="1">
    <citation type="submission" date="2021-10" db="EMBL/GenBank/DDBJ databases">
        <title>Genome Sequence of The Candidatus Hydrogeosomobacter endosymbioticus, an Intracellular Bacterial Symbiont of the Anaerobic Ciliate GW7.</title>
        <authorList>
            <person name="Shiohama Y."/>
            <person name="Shinzato N."/>
        </authorList>
    </citation>
    <scope>NUCLEOTIDE SEQUENCE [LARGE SCALE GENOMIC DNA]</scope>
    <source>
        <strain evidence="10">200920</strain>
    </source>
</reference>
<dbReference type="Proteomes" id="UP001320209">
    <property type="component" value="Chromosome"/>
</dbReference>
<dbReference type="HAMAP" id="MF_00083">
    <property type="entry name" value="Pept_tRNA_hydro_bact"/>
    <property type="match status" value="1"/>
</dbReference>
<evidence type="ECO:0000256" key="1">
    <source>
        <dbReference type="ARBA" id="ARBA00013260"/>
    </source>
</evidence>
<protein>
    <recommendedName>
        <fullName evidence="6 7">Peptidyl-tRNA hydrolase</fullName>
        <shortName evidence="7">Pth</shortName>
        <ecNumber evidence="1 7">3.1.1.29</ecNumber>
    </recommendedName>
</protein>
<organism evidence="10 11">
    <name type="scientific">Candidatus Hydrogenosomobacter endosymbioticus</name>
    <dbReference type="NCBI Taxonomy" id="2558174"/>
    <lineage>
        <taxon>Bacteria</taxon>
        <taxon>Pseudomonadati</taxon>
        <taxon>Pseudomonadota</taxon>
        <taxon>Alphaproteobacteria</taxon>
        <taxon>Holosporales</taxon>
        <taxon>Holosporaceae</taxon>
        <taxon>Candidatus Hydrogenosomobacter</taxon>
    </lineage>
</organism>
<sequence>MKIVIGLGNPGEQYENTRHNAGFMAADSVCLRYSLPAFSMKGQTMISSGEIEGERVYILKPISFMNLSGSAIAPLISMNKISNKDVIVMHDDLDIECGKVKAKMGGSSRGHNGLRDIDRVIGSDYYRVRIGIGRPALKPLVSSYVLSRFSDDQMEKINSAIDEISENISKILHGNINEFVKAVGKMQL</sequence>
<dbReference type="Gene3D" id="3.40.50.1470">
    <property type="entry name" value="Peptidyl-tRNA hydrolase"/>
    <property type="match status" value="1"/>
</dbReference>
<dbReference type="PROSITE" id="PS01196">
    <property type="entry name" value="PEPT_TRNA_HYDROL_2"/>
    <property type="match status" value="1"/>
</dbReference>
<keyword evidence="7" id="KW-0963">Cytoplasm</keyword>
<dbReference type="InterPro" id="IPR018171">
    <property type="entry name" value="Pept_tRNA_hydro_CS"/>
</dbReference>
<keyword evidence="11" id="KW-1185">Reference proteome</keyword>
<dbReference type="SUPFAM" id="SSF53178">
    <property type="entry name" value="Peptidyl-tRNA hydrolase-like"/>
    <property type="match status" value="1"/>
</dbReference>
<dbReference type="Pfam" id="PF01195">
    <property type="entry name" value="Pept_tRNA_hydro"/>
    <property type="match status" value="1"/>
</dbReference>
<feature type="binding site" evidence="7">
    <location>
        <position position="14"/>
    </location>
    <ligand>
        <name>tRNA</name>
        <dbReference type="ChEBI" id="CHEBI:17843"/>
    </ligand>
</feature>
<evidence type="ECO:0000256" key="5">
    <source>
        <dbReference type="ARBA" id="ARBA00038063"/>
    </source>
</evidence>
<evidence type="ECO:0000256" key="9">
    <source>
        <dbReference type="RuleBase" id="RU004320"/>
    </source>
</evidence>
<evidence type="ECO:0000256" key="8">
    <source>
        <dbReference type="RuleBase" id="RU000673"/>
    </source>
</evidence>
<keyword evidence="4 7" id="KW-0694">RNA-binding</keyword>
<dbReference type="PANTHER" id="PTHR17224:SF1">
    <property type="entry name" value="PEPTIDYL-TRNA HYDROLASE"/>
    <property type="match status" value="1"/>
</dbReference>
<name>A0ABM7V9C5_9PROT</name>
<evidence type="ECO:0000256" key="3">
    <source>
        <dbReference type="ARBA" id="ARBA00022801"/>
    </source>
</evidence>
<dbReference type="EMBL" id="AP025225">
    <property type="protein sequence ID" value="BDB96394.1"/>
    <property type="molecule type" value="Genomic_DNA"/>
</dbReference>
<dbReference type="RefSeq" id="WP_236864730.1">
    <property type="nucleotide sequence ID" value="NZ_AP025225.1"/>
</dbReference>
<keyword evidence="2 7" id="KW-0820">tRNA-binding</keyword>
<dbReference type="PANTHER" id="PTHR17224">
    <property type="entry name" value="PEPTIDYL-TRNA HYDROLASE"/>
    <property type="match status" value="1"/>
</dbReference>
<comment type="catalytic activity">
    <reaction evidence="7 8">
        <text>an N-acyl-L-alpha-aminoacyl-tRNA + H2O = an N-acyl-L-amino acid + a tRNA + H(+)</text>
        <dbReference type="Rhea" id="RHEA:54448"/>
        <dbReference type="Rhea" id="RHEA-COMP:10123"/>
        <dbReference type="Rhea" id="RHEA-COMP:13883"/>
        <dbReference type="ChEBI" id="CHEBI:15377"/>
        <dbReference type="ChEBI" id="CHEBI:15378"/>
        <dbReference type="ChEBI" id="CHEBI:59874"/>
        <dbReference type="ChEBI" id="CHEBI:78442"/>
        <dbReference type="ChEBI" id="CHEBI:138191"/>
        <dbReference type="EC" id="3.1.1.29"/>
    </reaction>
</comment>
<proteinExistence type="inferred from homology"/>
<evidence type="ECO:0000313" key="11">
    <source>
        <dbReference type="Proteomes" id="UP001320209"/>
    </source>
</evidence>
<comment type="similarity">
    <text evidence="5 7 9">Belongs to the PTH family.</text>
</comment>
<evidence type="ECO:0000256" key="6">
    <source>
        <dbReference type="ARBA" id="ARBA00050038"/>
    </source>
</evidence>
<feature type="binding site" evidence="7">
    <location>
        <position position="112"/>
    </location>
    <ligand>
        <name>tRNA</name>
        <dbReference type="ChEBI" id="CHEBI:17843"/>
    </ligand>
</feature>
<dbReference type="GO" id="GO:0016787">
    <property type="term" value="F:hydrolase activity"/>
    <property type="evidence" value="ECO:0007669"/>
    <property type="project" value="UniProtKB-KW"/>
</dbReference>
<dbReference type="NCBIfam" id="TIGR00447">
    <property type="entry name" value="pth"/>
    <property type="match status" value="1"/>
</dbReference>
<comment type="subcellular location">
    <subcellularLocation>
        <location evidence="7">Cytoplasm</location>
    </subcellularLocation>
</comment>
<evidence type="ECO:0000256" key="7">
    <source>
        <dbReference type="HAMAP-Rule" id="MF_00083"/>
    </source>
</evidence>
<dbReference type="EC" id="3.1.1.29" evidence="1 7"/>
<feature type="site" description="Discriminates between blocked and unblocked aminoacyl-tRNA" evidence="7">
    <location>
        <position position="9"/>
    </location>
</feature>
<dbReference type="InterPro" id="IPR001328">
    <property type="entry name" value="Pept_tRNA_hydro"/>
</dbReference>
<feature type="binding site" evidence="7">
    <location>
        <position position="64"/>
    </location>
    <ligand>
        <name>tRNA</name>
        <dbReference type="ChEBI" id="CHEBI:17843"/>
    </ligand>
</feature>
<feature type="binding site" evidence="7">
    <location>
        <position position="66"/>
    </location>
    <ligand>
        <name>tRNA</name>
        <dbReference type="ChEBI" id="CHEBI:17843"/>
    </ligand>
</feature>
<feature type="active site" description="Proton acceptor" evidence="7">
    <location>
        <position position="19"/>
    </location>
</feature>
<evidence type="ECO:0000256" key="4">
    <source>
        <dbReference type="ARBA" id="ARBA00022884"/>
    </source>
</evidence>
<accession>A0ABM7V9C5</accession>
<gene>
    <name evidence="7 10" type="primary">pth</name>
    <name evidence="10" type="ORF">HYD_5270</name>
</gene>
<evidence type="ECO:0000256" key="2">
    <source>
        <dbReference type="ARBA" id="ARBA00022555"/>
    </source>
</evidence>